<dbReference type="InterPro" id="IPR011250">
    <property type="entry name" value="OMP/PagP_B-barrel"/>
</dbReference>
<dbReference type="Gene3D" id="2.40.160.20">
    <property type="match status" value="1"/>
</dbReference>
<dbReference type="EMBL" id="FOZV01000011">
    <property type="protein sequence ID" value="SFS89412.1"/>
    <property type="molecule type" value="Genomic_DNA"/>
</dbReference>
<evidence type="ECO:0000256" key="1">
    <source>
        <dbReference type="ARBA" id="ARBA00022729"/>
    </source>
</evidence>
<feature type="domain" description="Outer membrane protein beta-barrel" evidence="3">
    <location>
        <begin position="8"/>
        <end position="138"/>
    </location>
</feature>
<feature type="signal peptide" evidence="2">
    <location>
        <begin position="1"/>
        <end position="22"/>
    </location>
</feature>
<gene>
    <name evidence="4" type="ORF">SAMN05192570_0104</name>
</gene>
<evidence type="ECO:0000313" key="4">
    <source>
        <dbReference type="EMBL" id="SFS89412.1"/>
    </source>
</evidence>
<reference evidence="5" key="1">
    <citation type="submission" date="2016-10" db="EMBL/GenBank/DDBJ databases">
        <authorList>
            <person name="Varghese N."/>
            <person name="Submissions S."/>
        </authorList>
    </citation>
    <scope>NUCLEOTIDE SEQUENCE [LARGE SCALE GENOMIC DNA]</scope>
    <source>
        <strain evidence="5">CGMCC 1.10683</strain>
    </source>
</reference>
<dbReference type="Proteomes" id="UP000198788">
    <property type="component" value="Unassembled WGS sequence"/>
</dbReference>
<dbReference type="InterPro" id="IPR027385">
    <property type="entry name" value="Beta-barrel_OMP"/>
</dbReference>
<name>A0A1I6TJH8_9CAUL</name>
<keyword evidence="1 2" id="KW-0732">Signal</keyword>
<proteinExistence type="predicted"/>
<dbReference type="RefSeq" id="WP_177221914.1">
    <property type="nucleotide sequence ID" value="NZ_FOZV01000011.1"/>
</dbReference>
<dbReference type="SUPFAM" id="SSF56925">
    <property type="entry name" value="OMPA-like"/>
    <property type="match status" value="1"/>
</dbReference>
<accession>A0A1I6TJH8</accession>
<dbReference type="STRING" id="871741.SAMN05192570_0104"/>
<keyword evidence="5" id="KW-1185">Reference proteome</keyword>
<feature type="non-terminal residue" evidence="4">
    <location>
        <position position="138"/>
    </location>
</feature>
<dbReference type="AlphaFoldDB" id="A0A1I6TJH8"/>
<feature type="chain" id="PRO_5011619336" evidence="2">
    <location>
        <begin position="23"/>
        <end position="138"/>
    </location>
</feature>
<evidence type="ECO:0000256" key="2">
    <source>
        <dbReference type="SAM" id="SignalP"/>
    </source>
</evidence>
<evidence type="ECO:0000259" key="3">
    <source>
        <dbReference type="Pfam" id="PF13505"/>
    </source>
</evidence>
<protein>
    <submittedName>
        <fullName evidence="4">Outer membrane protein beta-barrel domain-containing protein</fullName>
    </submittedName>
</protein>
<organism evidence="4 5">
    <name type="scientific">Brevundimonas viscosa</name>
    <dbReference type="NCBI Taxonomy" id="871741"/>
    <lineage>
        <taxon>Bacteria</taxon>
        <taxon>Pseudomonadati</taxon>
        <taxon>Pseudomonadota</taxon>
        <taxon>Alphaproteobacteria</taxon>
        <taxon>Caulobacterales</taxon>
        <taxon>Caulobacteraceae</taxon>
        <taxon>Brevundimonas</taxon>
    </lineage>
</organism>
<evidence type="ECO:0000313" key="5">
    <source>
        <dbReference type="Proteomes" id="UP000198788"/>
    </source>
</evidence>
<dbReference type="Pfam" id="PF13505">
    <property type="entry name" value="OMP_b-brl"/>
    <property type="match status" value="1"/>
</dbReference>
<sequence>MKVKLLAGVAMAGLLAAGAASAEPNGWYGALDAGWHTADVETAQGVDFNPEDSWAGFARLGYRFNENWRVELEGGHRSGGDLEEVTVASGAPFICNVTPAAGACDVPDGEITSTTLMANVIYDFGDASWSLRPFIGLG</sequence>